<evidence type="ECO:0008006" key="5">
    <source>
        <dbReference type="Google" id="ProtNLM"/>
    </source>
</evidence>
<dbReference type="GO" id="GO:0016020">
    <property type="term" value="C:membrane"/>
    <property type="evidence" value="ECO:0007669"/>
    <property type="project" value="TreeGrafter"/>
</dbReference>
<evidence type="ECO:0000256" key="2">
    <source>
        <dbReference type="SAM" id="Phobius"/>
    </source>
</evidence>
<organism evidence="3 4">
    <name type="scientific">Rubroshorea leprosula</name>
    <dbReference type="NCBI Taxonomy" id="152421"/>
    <lineage>
        <taxon>Eukaryota</taxon>
        <taxon>Viridiplantae</taxon>
        <taxon>Streptophyta</taxon>
        <taxon>Embryophyta</taxon>
        <taxon>Tracheophyta</taxon>
        <taxon>Spermatophyta</taxon>
        <taxon>Magnoliopsida</taxon>
        <taxon>eudicotyledons</taxon>
        <taxon>Gunneridae</taxon>
        <taxon>Pentapetalae</taxon>
        <taxon>rosids</taxon>
        <taxon>malvids</taxon>
        <taxon>Malvales</taxon>
        <taxon>Dipterocarpaceae</taxon>
        <taxon>Rubroshorea</taxon>
    </lineage>
</organism>
<dbReference type="Pfam" id="PF12796">
    <property type="entry name" value="Ank_2"/>
    <property type="match status" value="1"/>
</dbReference>
<dbReference type="InterPro" id="IPR036770">
    <property type="entry name" value="Ankyrin_rpt-contain_sf"/>
</dbReference>
<proteinExistence type="predicted"/>
<sequence length="535" mass="60660">MVKHFVQSNGGVVPCVIVQPEVLKVDNYEKWRIFMQHYLVAQDLWDVVLSSEMADGEDPREWIKKNAFALYAIKISCGAEMFDQVKEINSAKDAWNALADLHKQPNEDGNEDTGFEILERKQTVTLLKDIEKEDSDAVNELLETPSSYSARVLEDGSTLLHVAIVAGQVELAKRLISVTSEEGLEIPNKRGMTALSLAACKGSRQIVECLVGKNGRLLEIPDCEKKIPLVLACATHHLCLTRYLYSVTPIKILDPVNGDHGFFLLKECLRNHMIEMGLDLLRKFPDLIFHKSSLEPTPIISELVQMLSSLFAGWEWRFCWLRASKLEYDRAHAREMVHFICYKLSTLERDQLIGSGAVEATFKAIKLGYLDFVKQITEANPDIVWSHDPEHSRDMLMYAVAHRQKEIAEFLYGLNAWRSMTRFATDDDQNNMLHLAAKLSPSSPCIHHFPDPVLHMQSEAWWFMAIADIVPAFYEEQRNKDGETPSEMFRREHQNLLKEGQRWVKETANFAAIIGTLIVSIMFAAGITVPGVASS</sequence>
<evidence type="ECO:0000313" key="3">
    <source>
        <dbReference type="EMBL" id="GKV34323.1"/>
    </source>
</evidence>
<keyword evidence="2" id="KW-0812">Transmembrane</keyword>
<evidence type="ECO:0000313" key="4">
    <source>
        <dbReference type="Proteomes" id="UP001054252"/>
    </source>
</evidence>
<dbReference type="PANTHER" id="PTHR24177">
    <property type="entry name" value="CASKIN"/>
    <property type="match status" value="1"/>
</dbReference>
<keyword evidence="1" id="KW-0040">ANK repeat</keyword>
<dbReference type="Gene3D" id="1.25.40.20">
    <property type="entry name" value="Ankyrin repeat-containing domain"/>
    <property type="match status" value="2"/>
</dbReference>
<keyword evidence="4" id="KW-1185">Reference proteome</keyword>
<keyword evidence="2" id="KW-1133">Transmembrane helix</keyword>
<feature type="repeat" description="ANK" evidence="1">
    <location>
        <begin position="155"/>
        <end position="177"/>
    </location>
</feature>
<dbReference type="SMART" id="SM00248">
    <property type="entry name" value="ANK"/>
    <property type="match status" value="3"/>
</dbReference>
<name>A0AAV5LB38_9ROSI</name>
<dbReference type="EMBL" id="BPVZ01000104">
    <property type="protein sequence ID" value="GKV34323.1"/>
    <property type="molecule type" value="Genomic_DNA"/>
</dbReference>
<dbReference type="PANTHER" id="PTHR24177:SF329">
    <property type="entry name" value="ANKYRIN REPEAT PROTEIN"/>
    <property type="match status" value="1"/>
</dbReference>
<dbReference type="SUPFAM" id="SSF48403">
    <property type="entry name" value="Ankyrin repeat"/>
    <property type="match status" value="1"/>
</dbReference>
<accession>A0AAV5LB38</accession>
<reference evidence="3 4" key="1">
    <citation type="journal article" date="2021" name="Commun. Biol.">
        <title>The genome of Shorea leprosula (Dipterocarpaceae) highlights the ecological relevance of drought in aseasonal tropical rainforests.</title>
        <authorList>
            <person name="Ng K.K.S."/>
            <person name="Kobayashi M.J."/>
            <person name="Fawcett J.A."/>
            <person name="Hatakeyama M."/>
            <person name="Paape T."/>
            <person name="Ng C.H."/>
            <person name="Ang C.C."/>
            <person name="Tnah L.H."/>
            <person name="Lee C.T."/>
            <person name="Nishiyama T."/>
            <person name="Sese J."/>
            <person name="O'Brien M.J."/>
            <person name="Copetti D."/>
            <person name="Mohd Noor M.I."/>
            <person name="Ong R.C."/>
            <person name="Putra M."/>
            <person name="Sireger I.Z."/>
            <person name="Indrioko S."/>
            <person name="Kosugi Y."/>
            <person name="Izuno A."/>
            <person name="Isagi Y."/>
            <person name="Lee S.L."/>
            <person name="Shimizu K.K."/>
        </authorList>
    </citation>
    <scope>NUCLEOTIDE SEQUENCE [LARGE SCALE GENOMIC DNA]</scope>
    <source>
        <strain evidence="3">214</strain>
    </source>
</reference>
<evidence type="ECO:0000256" key="1">
    <source>
        <dbReference type="PROSITE-ProRule" id="PRU00023"/>
    </source>
</evidence>
<dbReference type="AlphaFoldDB" id="A0AAV5LB38"/>
<gene>
    <name evidence="3" type="ORF">SLEP1_g42700</name>
</gene>
<feature type="transmembrane region" description="Helical" evidence="2">
    <location>
        <begin position="510"/>
        <end position="533"/>
    </location>
</feature>
<keyword evidence="2" id="KW-0472">Membrane</keyword>
<protein>
    <recommendedName>
        <fullName evidence="5">DUF4219 domain-containing protein</fullName>
    </recommendedName>
</protein>
<dbReference type="PROSITE" id="PS50297">
    <property type="entry name" value="ANK_REP_REGION"/>
    <property type="match status" value="1"/>
</dbReference>
<dbReference type="Proteomes" id="UP001054252">
    <property type="component" value="Unassembled WGS sequence"/>
</dbReference>
<dbReference type="PROSITE" id="PS50088">
    <property type="entry name" value="ANK_REPEAT"/>
    <property type="match status" value="1"/>
</dbReference>
<dbReference type="InterPro" id="IPR002110">
    <property type="entry name" value="Ankyrin_rpt"/>
</dbReference>
<comment type="caution">
    <text evidence="3">The sequence shown here is derived from an EMBL/GenBank/DDBJ whole genome shotgun (WGS) entry which is preliminary data.</text>
</comment>
<dbReference type="Pfam" id="PF14223">
    <property type="entry name" value="Retrotran_gag_2"/>
    <property type="match status" value="1"/>
</dbReference>